<evidence type="ECO:0000256" key="4">
    <source>
        <dbReference type="ARBA" id="ARBA00023172"/>
    </source>
</evidence>
<dbReference type="PROSITE" id="PS51900">
    <property type="entry name" value="CB"/>
    <property type="match status" value="1"/>
</dbReference>
<accession>A0ABS4H6L8</accession>
<keyword evidence="3 5" id="KW-0238">DNA-binding</keyword>
<sequence length="326" mass="37747">MAVTKRTRRPNTIKAYVEDGESKYPLEALDFDTAIATFLHNCRVKNLSEYSVKYYDNSLKELVKFLNIVGVERPIDVTEANFKECILAKKESGVKDSTVNTNLKGWRTFFRYLYEAGYLSANPAEHVTLIKAERRIIPAFSKEQIKKLLSTPDLTTFTGYRDYVLLLTLLETGIRISEVERLKITDIIWKERIIKIFGKGRKERYVPFQVTLEKELKKYISVRGPLEHDYLFVNIDNTPMKKRTMQENIQKIGIAANIKGVRVSPHTFRHTFAKFYIMNGGDAFSLQKILGHTTVEMVQTYVSLFGTDIAKQHRKFSPLERLNDIE</sequence>
<dbReference type="Pfam" id="PF00589">
    <property type="entry name" value="Phage_integrase"/>
    <property type="match status" value="1"/>
</dbReference>
<dbReference type="EMBL" id="JAGGKP010000011">
    <property type="protein sequence ID" value="MBP1938126.1"/>
    <property type="molecule type" value="Genomic_DNA"/>
</dbReference>
<dbReference type="InterPro" id="IPR002104">
    <property type="entry name" value="Integrase_catalytic"/>
</dbReference>
<evidence type="ECO:0000256" key="1">
    <source>
        <dbReference type="ARBA" id="ARBA00008857"/>
    </source>
</evidence>
<evidence type="ECO:0000256" key="2">
    <source>
        <dbReference type="ARBA" id="ARBA00022908"/>
    </source>
</evidence>
<keyword evidence="4" id="KW-0233">DNA recombination</keyword>
<feature type="domain" description="Tyr recombinase" evidence="6">
    <location>
        <begin position="135"/>
        <end position="314"/>
    </location>
</feature>
<evidence type="ECO:0000259" key="6">
    <source>
        <dbReference type="PROSITE" id="PS51898"/>
    </source>
</evidence>
<dbReference type="CDD" id="cd00397">
    <property type="entry name" value="DNA_BRE_C"/>
    <property type="match status" value="1"/>
</dbReference>
<evidence type="ECO:0000313" key="8">
    <source>
        <dbReference type="EMBL" id="MBP1938126.1"/>
    </source>
</evidence>
<feature type="domain" description="Core-binding (CB)" evidence="7">
    <location>
        <begin position="29"/>
        <end position="114"/>
    </location>
</feature>
<evidence type="ECO:0000259" key="7">
    <source>
        <dbReference type="PROSITE" id="PS51900"/>
    </source>
</evidence>
<comment type="caution">
    <text evidence="8">The sequence shown here is derived from an EMBL/GenBank/DDBJ whole genome shotgun (WGS) entry which is preliminary data.</text>
</comment>
<evidence type="ECO:0000313" key="9">
    <source>
        <dbReference type="Proteomes" id="UP001519273"/>
    </source>
</evidence>
<reference evidence="8 9" key="1">
    <citation type="submission" date="2021-03" db="EMBL/GenBank/DDBJ databases">
        <title>Genomic Encyclopedia of Type Strains, Phase IV (KMG-IV): sequencing the most valuable type-strain genomes for metagenomic binning, comparative biology and taxonomic classification.</title>
        <authorList>
            <person name="Goeker M."/>
        </authorList>
    </citation>
    <scope>NUCLEOTIDE SEQUENCE [LARGE SCALE GENOMIC DNA]</scope>
    <source>
        <strain evidence="8 9">DSM 23491</strain>
    </source>
</reference>
<gene>
    <name evidence="8" type="ORF">J2Z20_003045</name>
</gene>
<keyword evidence="2" id="KW-0229">DNA integration</keyword>
<dbReference type="PANTHER" id="PTHR30349:SF64">
    <property type="entry name" value="PROPHAGE INTEGRASE INTD-RELATED"/>
    <property type="match status" value="1"/>
</dbReference>
<comment type="similarity">
    <text evidence="1">Belongs to the 'phage' integrase family.</text>
</comment>
<dbReference type="InterPro" id="IPR050090">
    <property type="entry name" value="Tyrosine_recombinase_XerCD"/>
</dbReference>
<evidence type="ECO:0000256" key="3">
    <source>
        <dbReference type="ARBA" id="ARBA00023125"/>
    </source>
</evidence>
<protein>
    <submittedName>
        <fullName evidence="8">Integrase/recombinase XerD</fullName>
    </submittedName>
</protein>
<dbReference type="SUPFAM" id="SSF56349">
    <property type="entry name" value="DNA breaking-rejoining enzymes"/>
    <property type="match status" value="1"/>
</dbReference>
<dbReference type="InterPro" id="IPR011010">
    <property type="entry name" value="DNA_brk_join_enz"/>
</dbReference>
<dbReference type="Gene3D" id="1.10.443.10">
    <property type="entry name" value="Intergrase catalytic core"/>
    <property type="match status" value="1"/>
</dbReference>
<dbReference type="RefSeq" id="WP_209852046.1">
    <property type="nucleotide sequence ID" value="NZ_CBCRVE010000004.1"/>
</dbReference>
<keyword evidence="9" id="KW-1185">Reference proteome</keyword>
<dbReference type="PANTHER" id="PTHR30349">
    <property type="entry name" value="PHAGE INTEGRASE-RELATED"/>
    <property type="match status" value="1"/>
</dbReference>
<name>A0ABS4H6L8_9BACL</name>
<dbReference type="Pfam" id="PF02899">
    <property type="entry name" value="Phage_int_SAM_1"/>
    <property type="match status" value="1"/>
</dbReference>
<dbReference type="InterPro" id="IPR010998">
    <property type="entry name" value="Integrase_recombinase_N"/>
</dbReference>
<evidence type="ECO:0000256" key="5">
    <source>
        <dbReference type="PROSITE-ProRule" id="PRU01248"/>
    </source>
</evidence>
<proteinExistence type="inferred from homology"/>
<dbReference type="InterPro" id="IPR044068">
    <property type="entry name" value="CB"/>
</dbReference>
<dbReference type="InterPro" id="IPR013762">
    <property type="entry name" value="Integrase-like_cat_sf"/>
</dbReference>
<dbReference type="Proteomes" id="UP001519273">
    <property type="component" value="Unassembled WGS sequence"/>
</dbReference>
<dbReference type="PROSITE" id="PS51898">
    <property type="entry name" value="TYR_RECOMBINASE"/>
    <property type="match status" value="1"/>
</dbReference>
<dbReference type="Gene3D" id="1.10.150.130">
    <property type="match status" value="1"/>
</dbReference>
<organism evidence="8 9">
    <name type="scientific">Paenibacillus sediminis</name>
    <dbReference type="NCBI Taxonomy" id="664909"/>
    <lineage>
        <taxon>Bacteria</taxon>
        <taxon>Bacillati</taxon>
        <taxon>Bacillota</taxon>
        <taxon>Bacilli</taxon>
        <taxon>Bacillales</taxon>
        <taxon>Paenibacillaceae</taxon>
        <taxon>Paenibacillus</taxon>
    </lineage>
</organism>
<dbReference type="InterPro" id="IPR004107">
    <property type="entry name" value="Integrase_SAM-like_N"/>
</dbReference>